<reference evidence="1" key="2">
    <citation type="journal article" date="2021" name="PeerJ">
        <title>Extensive microbial diversity within the chicken gut microbiome revealed by metagenomics and culture.</title>
        <authorList>
            <person name="Gilroy R."/>
            <person name="Ravi A."/>
            <person name="Getino M."/>
            <person name="Pursley I."/>
            <person name="Horton D.L."/>
            <person name="Alikhan N.F."/>
            <person name="Baker D."/>
            <person name="Gharbi K."/>
            <person name="Hall N."/>
            <person name="Watson M."/>
            <person name="Adriaenssens E.M."/>
            <person name="Foster-Nyarko E."/>
            <person name="Jarju S."/>
            <person name="Secka A."/>
            <person name="Antonio M."/>
            <person name="Oren A."/>
            <person name="Chaudhuri R.R."/>
            <person name="La Ragione R."/>
            <person name="Hildebrand F."/>
            <person name="Pallen M.J."/>
        </authorList>
    </citation>
    <scope>NUCLEOTIDE SEQUENCE</scope>
    <source>
        <strain evidence="1">ChiSjej5B23-6657</strain>
    </source>
</reference>
<dbReference type="InterPro" id="IPR021243">
    <property type="entry name" value="DUF2804"/>
</dbReference>
<dbReference type="EMBL" id="DVHM01000146">
    <property type="protein sequence ID" value="HIR71401.1"/>
    <property type="molecule type" value="Genomic_DNA"/>
</dbReference>
<reference evidence="1" key="1">
    <citation type="submission" date="2020-10" db="EMBL/GenBank/DDBJ databases">
        <authorList>
            <person name="Gilroy R."/>
        </authorList>
    </citation>
    <scope>NUCLEOTIDE SEQUENCE</scope>
    <source>
        <strain evidence="1">ChiSjej5B23-6657</strain>
    </source>
</reference>
<name>A0A9D1JB65_9FIRM</name>
<evidence type="ECO:0000313" key="1">
    <source>
        <dbReference type="EMBL" id="HIR71401.1"/>
    </source>
</evidence>
<comment type="caution">
    <text evidence="1">The sequence shown here is derived from an EMBL/GenBank/DDBJ whole genome shotgun (WGS) entry which is preliminary data.</text>
</comment>
<sequence length="122" mass="14507">MEREIKKKAPLLDGRGRLRRAGYAKRMQFIYNRDRVRSFPLRLKEWDFYQIQKGNMVLQMTIGHVSYMCSVSATLMDLDTGEKYESGIMRPLFVPQMETDPEGMSHLQYRQKDFSMSFLVKR</sequence>
<proteinExistence type="predicted"/>
<dbReference type="PANTHER" id="PTHR35868">
    <property type="entry name" value="DUF2804 DOMAIN-CONTAINING PROTEIN-RELATED"/>
    <property type="match status" value="1"/>
</dbReference>
<feature type="non-terminal residue" evidence="1">
    <location>
        <position position="122"/>
    </location>
</feature>
<protein>
    <submittedName>
        <fullName evidence="1">DUF2804 family protein</fullName>
    </submittedName>
</protein>
<dbReference type="Pfam" id="PF10974">
    <property type="entry name" value="DUF2804"/>
    <property type="match status" value="1"/>
</dbReference>
<organism evidence="1 2">
    <name type="scientific">Candidatus Pullilachnospira gallistercoris</name>
    <dbReference type="NCBI Taxonomy" id="2840911"/>
    <lineage>
        <taxon>Bacteria</taxon>
        <taxon>Bacillati</taxon>
        <taxon>Bacillota</taxon>
        <taxon>Clostridia</taxon>
        <taxon>Lachnospirales</taxon>
        <taxon>Lachnospiraceae</taxon>
        <taxon>Lachnospiraceae incertae sedis</taxon>
        <taxon>Candidatus Pullilachnospira</taxon>
    </lineage>
</organism>
<dbReference type="AlphaFoldDB" id="A0A9D1JB65"/>
<gene>
    <name evidence="1" type="ORF">IAA55_08980</name>
</gene>
<accession>A0A9D1JB65</accession>
<dbReference type="Proteomes" id="UP000823912">
    <property type="component" value="Unassembled WGS sequence"/>
</dbReference>
<dbReference type="PANTHER" id="PTHR35868:SF3">
    <property type="entry name" value="DUF2804 DOMAIN-CONTAINING PROTEIN"/>
    <property type="match status" value="1"/>
</dbReference>
<evidence type="ECO:0000313" key="2">
    <source>
        <dbReference type="Proteomes" id="UP000823912"/>
    </source>
</evidence>